<dbReference type="EMBL" id="JBHSBA010000015">
    <property type="protein sequence ID" value="MFC4127847.1"/>
    <property type="molecule type" value="Genomic_DNA"/>
</dbReference>
<sequence length="185" mass="19844">MLEKSLRDAITERRSDDRPYRMRPIPAGYLSLFRERAATLGGLVQLVSDTDREQLAAYAGSPLMVTCASGTRWPPVEIGSAEMEAPVVDHAELFVAGTPGDDALSRLRAGESISAVLLTATNIGLATCLLTEPLESRRAVIRTEVLGGTAYPHALLRVGWAPDTGAPPAVTSRCPVEDLVLPEHQ</sequence>
<evidence type="ECO:0000313" key="1">
    <source>
        <dbReference type="EMBL" id="MFC4127847.1"/>
    </source>
</evidence>
<evidence type="ECO:0000313" key="2">
    <source>
        <dbReference type="Proteomes" id="UP001595767"/>
    </source>
</evidence>
<comment type="caution">
    <text evidence="1">The sequence shown here is derived from an EMBL/GenBank/DDBJ whole genome shotgun (WGS) entry which is preliminary data.</text>
</comment>
<protein>
    <recommendedName>
        <fullName evidence="3">Nitroreductase</fullName>
    </recommendedName>
</protein>
<dbReference type="Proteomes" id="UP001595767">
    <property type="component" value="Unassembled WGS sequence"/>
</dbReference>
<reference evidence="2" key="1">
    <citation type="journal article" date="2019" name="Int. J. Syst. Evol. Microbiol.">
        <title>The Global Catalogue of Microorganisms (GCM) 10K type strain sequencing project: providing services to taxonomists for standard genome sequencing and annotation.</title>
        <authorList>
            <consortium name="The Broad Institute Genomics Platform"/>
            <consortium name="The Broad Institute Genome Sequencing Center for Infectious Disease"/>
            <person name="Wu L."/>
            <person name="Ma J."/>
        </authorList>
    </citation>
    <scope>NUCLEOTIDE SEQUENCE [LARGE SCALE GENOMIC DNA]</scope>
    <source>
        <strain evidence="2">CGMCC 4.7204</strain>
    </source>
</reference>
<dbReference type="InterPro" id="IPR000415">
    <property type="entry name" value="Nitroreductase-like"/>
</dbReference>
<name>A0ABV8LAH3_9NOCA</name>
<gene>
    <name evidence="1" type="ORF">ACFOW8_23250</name>
</gene>
<organism evidence="1 2">
    <name type="scientific">Nocardia rhizosphaerae</name>
    <dbReference type="NCBI Taxonomy" id="1691571"/>
    <lineage>
        <taxon>Bacteria</taxon>
        <taxon>Bacillati</taxon>
        <taxon>Actinomycetota</taxon>
        <taxon>Actinomycetes</taxon>
        <taxon>Mycobacteriales</taxon>
        <taxon>Nocardiaceae</taxon>
        <taxon>Nocardia</taxon>
    </lineage>
</organism>
<dbReference type="Gene3D" id="3.40.109.10">
    <property type="entry name" value="NADH Oxidase"/>
    <property type="match status" value="1"/>
</dbReference>
<proteinExistence type="predicted"/>
<dbReference type="SUPFAM" id="SSF55469">
    <property type="entry name" value="FMN-dependent nitroreductase-like"/>
    <property type="match status" value="1"/>
</dbReference>
<keyword evidence="2" id="KW-1185">Reference proteome</keyword>
<accession>A0ABV8LAH3</accession>
<dbReference type="RefSeq" id="WP_378553560.1">
    <property type="nucleotide sequence ID" value="NZ_JBHSBA010000015.1"/>
</dbReference>
<evidence type="ECO:0008006" key="3">
    <source>
        <dbReference type="Google" id="ProtNLM"/>
    </source>
</evidence>